<evidence type="ECO:0000313" key="2">
    <source>
        <dbReference type="EMBL" id="RAW13709.1"/>
    </source>
</evidence>
<dbReference type="Pfam" id="PF09643">
    <property type="entry name" value="YopX"/>
    <property type="match status" value="1"/>
</dbReference>
<evidence type="ECO:0000313" key="3">
    <source>
        <dbReference type="Proteomes" id="UP000250642"/>
    </source>
</evidence>
<sequence length="154" mass="17577">MSEAKAPRAWYKPLRIMIQPENVESINFETKVIGVYLEMDGRGFHRLRLSDFELMWPTGVKDQTGTSIYERDIAEQTYHVPYGNVHEGTDGSYDGHHTGEVVITSRGVCLRNPLHYSMDTDETKVVKAYKQVAGYRTKVIGNIYQHPNLLKGES</sequence>
<accession>A0A329QPR0</accession>
<reference evidence="2 3" key="1">
    <citation type="submission" date="2018-04" db="EMBL/GenBank/DDBJ databases">
        <title>Paenibacillus taichungensis Genome sequencing and assembly.</title>
        <authorList>
            <person name="Xu J."/>
            <person name="Rensing C."/>
            <person name="Mazhar H.S."/>
        </authorList>
    </citation>
    <scope>NUCLEOTIDE SEQUENCE [LARGE SCALE GENOMIC DNA]</scope>
    <source>
        <strain evidence="2 3">NC1</strain>
    </source>
</reference>
<gene>
    <name evidence="2" type="ORF">DC345_18140</name>
</gene>
<comment type="caution">
    <text evidence="2">The sequence shown here is derived from an EMBL/GenBank/DDBJ whole genome shotgun (WGS) entry which is preliminary data.</text>
</comment>
<dbReference type="SUPFAM" id="SSF159006">
    <property type="entry name" value="YopX-like"/>
    <property type="match status" value="1"/>
</dbReference>
<dbReference type="AlphaFoldDB" id="A0A329QPR0"/>
<dbReference type="Proteomes" id="UP000250642">
    <property type="component" value="Unassembled WGS sequence"/>
</dbReference>
<dbReference type="InterPro" id="IPR023385">
    <property type="entry name" value="YopX-like_C"/>
</dbReference>
<dbReference type="Gene3D" id="2.30.30.290">
    <property type="entry name" value="YopX-like domains"/>
    <property type="match status" value="1"/>
</dbReference>
<organism evidence="2 3">
    <name type="scientific">Paenibacillus taichungensis</name>
    <dbReference type="NCBI Taxonomy" id="484184"/>
    <lineage>
        <taxon>Bacteria</taxon>
        <taxon>Bacillati</taxon>
        <taxon>Bacillota</taxon>
        <taxon>Bacilli</taxon>
        <taxon>Bacillales</taxon>
        <taxon>Paenibacillaceae</taxon>
        <taxon>Paenibacillus</taxon>
    </lineage>
</organism>
<dbReference type="RefSeq" id="WP_113054253.1">
    <property type="nucleotide sequence ID" value="NZ_QEVW01000011.1"/>
</dbReference>
<protein>
    <recommendedName>
        <fullName evidence="1">YopX protein domain-containing protein</fullName>
    </recommendedName>
</protein>
<dbReference type="InterPro" id="IPR019096">
    <property type="entry name" value="YopX_protein"/>
</dbReference>
<feature type="domain" description="YopX protein" evidence="1">
    <location>
        <begin position="8"/>
        <end position="151"/>
    </location>
</feature>
<dbReference type="EMBL" id="QEVW01000011">
    <property type="protein sequence ID" value="RAW13709.1"/>
    <property type="molecule type" value="Genomic_DNA"/>
</dbReference>
<evidence type="ECO:0000259" key="1">
    <source>
        <dbReference type="Pfam" id="PF09643"/>
    </source>
</evidence>
<proteinExistence type="predicted"/>
<name>A0A329QPR0_9BACL</name>